<comment type="caution">
    <text evidence="1">The sequence shown here is derived from an EMBL/GenBank/DDBJ whole genome shotgun (WGS) entry which is preliminary data.</text>
</comment>
<name>A0ABU3AWN1_9ACTN</name>
<evidence type="ECO:0000313" key="2">
    <source>
        <dbReference type="Proteomes" id="UP001180724"/>
    </source>
</evidence>
<keyword evidence="2" id="KW-1185">Reference proteome</keyword>
<dbReference type="RefSeq" id="WP_311579769.1">
    <property type="nucleotide sequence ID" value="NZ_JAVRFH010000042.1"/>
</dbReference>
<accession>A0ABU3AWN1</accession>
<organism evidence="1 2">
    <name type="scientific">Streptomyces lancefieldiae</name>
    <dbReference type="NCBI Taxonomy" id="3075520"/>
    <lineage>
        <taxon>Bacteria</taxon>
        <taxon>Bacillati</taxon>
        <taxon>Actinomycetota</taxon>
        <taxon>Actinomycetes</taxon>
        <taxon>Kitasatosporales</taxon>
        <taxon>Streptomycetaceae</taxon>
        <taxon>Streptomyces</taxon>
    </lineage>
</organism>
<sequence length="62" mass="6540">MVTAHTLVRDLLPQADRLGPDTVCDTGLRTLLPGQQARLRVRGAAWTGANTVRAALSCGEPA</sequence>
<protein>
    <submittedName>
        <fullName evidence="1">Uncharacterized protein</fullName>
    </submittedName>
</protein>
<evidence type="ECO:0000313" key="1">
    <source>
        <dbReference type="EMBL" id="MDT0614559.1"/>
    </source>
</evidence>
<proteinExistence type="predicted"/>
<dbReference type="EMBL" id="JAVRFH010000042">
    <property type="protein sequence ID" value="MDT0614559.1"/>
    <property type="molecule type" value="Genomic_DNA"/>
</dbReference>
<dbReference type="Proteomes" id="UP001180724">
    <property type="component" value="Unassembled WGS sequence"/>
</dbReference>
<gene>
    <name evidence="1" type="ORF">RM812_30765</name>
</gene>
<reference evidence="1" key="1">
    <citation type="submission" date="2024-05" db="EMBL/GenBank/DDBJ databases">
        <title>30 novel species of actinomycetes from the DSMZ collection.</title>
        <authorList>
            <person name="Nouioui I."/>
        </authorList>
    </citation>
    <scope>NUCLEOTIDE SEQUENCE</scope>
    <source>
        <strain evidence="1">DSM 40712</strain>
    </source>
</reference>